<dbReference type="Pfam" id="PF02683">
    <property type="entry name" value="DsbD_TM"/>
    <property type="match status" value="1"/>
</dbReference>
<evidence type="ECO:0000313" key="10">
    <source>
        <dbReference type="EMBL" id="MFC5514562.1"/>
    </source>
</evidence>
<dbReference type="InterPro" id="IPR035671">
    <property type="entry name" value="DsbD_gamma"/>
</dbReference>
<keyword evidence="10" id="KW-0560">Oxidoreductase</keyword>
<dbReference type="Pfam" id="PF13899">
    <property type="entry name" value="Thioredoxin_7"/>
    <property type="match status" value="1"/>
</dbReference>
<keyword evidence="8" id="KW-0732">Signal</keyword>
<feature type="domain" description="Thioredoxin" evidence="9">
    <location>
        <begin position="481"/>
        <end position="628"/>
    </location>
</feature>
<dbReference type="InterPro" id="IPR013766">
    <property type="entry name" value="Thioredoxin_domain"/>
</dbReference>
<evidence type="ECO:0000256" key="7">
    <source>
        <dbReference type="SAM" id="Phobius"/>
    </source>
</evidence>
<dbReference type="PANTHER" id="PTHR32234:SF0">
    <property type="entry name" value="THIOL:DISULFIDE INTERCHANGE PROTEIN DSBD"/>
    <property type="match status" value="1"/>
</dbReference>
<evidence type="ECO:0000256" key="3">
    <source>
        <dbReference type="ARBA" id="ARBA00022692"/>
    </source>
</evidence>
<dbReference type="InterPro" id="IPR028250">
    <property type="entry name" value="DsbDN"/>
</dbReference>
<comment type="caution">
    <text evidence="10">The sequence shown here is derived from an EMBL/GenBank/DDBJ whole genome shotgun (WGS) entry which is preliminary data.</text>
</comment>
<dbReference type="InterPro" id="IPR003834">
    <property type="entry name" value="Cyt_c_assmbl_TM_dom"/>
</dbReference>
<keyword evidence="2" id="KW-1003">Cell membrane</keyword>
<dbReference type="Pfam" id="PF11412">
    <property type="entry name" value="DsbD_N"/>
    <property type="match status" value="1"/>
</dbReference>
<name>A0ABW0PSP0_9HYPH</name>
<reference evidence="11" key="1">
    <citation type="journal article" date="2019" name="Int. J. Syst. Evol. Microbiol.">
        <title>The Global Catalogue of Microorganisms (GCM) 10K type strain sequencing project: providing services to taxonomists for standard genome sequencing and annotation.</title>
        <authorList>
            <consortium name="The Broad Institute Genomics Platform"/>
            <consortium name="The Broad Institute Genome Sequencing Center for Infectious Disease"/>
            <person name="Wu L."/>
            <person name="Ma J."/>
        </authorList>
    </citation>
    <scope>NUCLEOTIDE SEQUENCE [LARGE SCALE GENOMIC DNA]</scope>
    <source>
        <strain evidence="11">KACC 12633</strain>
    </source>
</reference>
<sequence>MDPSLLHFPSIRGAVLRALALVALLVLAALPAGAQSPPSADAVFALTASRDTSGDLKLGWTIADGNYLYRDKIGARDAAGTALPVTTPAGEMKDDPNFGPTEVYHREAEARIAAADLGDGKSLTVTFQGCAEAGICYPPAKRTVDLATLAVSAAGPASLATGFAMPKFDASPFVDEAEPASETTNSPIAWIAPDAPAPNQTAATPLMAGNPVVMLAAFLGFGLLLALTPCVFPMIPILSGIIARSGAETSAKRGFALSLAYVLAMAAAYALLGVVAAWSGQNLQAALQTPWALGLMSLVLVALALSMFGLYELQAPAFLTRFLQPATGGTGGSLMGAALLGFGSALIVGPCVTPPLAAALLYVSQTGDVARGASALFALGLGMGLPLIAVGTFGAGILPRAGPWLGRIKGVFGVIFLGLAIEMAGRVLPGSLTLGLWALLAIGTGVALTASPLSQRPLIDHPRRTLGFAALVYGAVLIIGASAGAEDPLRPLAVLTEGRATAVATPYETATRVTSLAAMDAAIGNARQQGRPIFVSFTADWCTVCKTNDRTVFRDPEIVTRLARASLIVADVTDTTAETQALMQRYDVVGPPTMLLIDPQTGREIDGTRSIGATTTAAFGSNLRRAGV</sequence>
<dbReference type="SUPFAM" id="SSF74863">
    <property type="entry name" value="Thiol:disulfide interchange protein DsbD, N-terminal domain (DsbD-alpha)"/>
    <property type="match status" value="1"/>
</dbReference>
<dbReference type="Proteomes" id="UP001596150">
    <property type="component" value="Unassembled WGS sequence"/>
</dbReference>
<evidence type="ECO:0000313" key="11">
    <source>
        <dbReference type="Proteomes" id="UP001596150"/>
    </source>
</evidence>
<dbReference type="Gene3D" id="2.60.40.1250">
    <property type="entry name" value="Thiol:disulfide interchange protein DsbD, N-terminal domain"/>
    <property type="match status" value="1"/>
</dbReference>
<proteinExistence type="predicted"/>
<evidence type="ECO:0000256" key="5">
    <source>
        <dbReference type="ARBA" id="ARBA00022989"/>
    </source>
</evidence>
<protein>
    <submittedName>
        <fullName evidence="10">Protein-disulfide reductase DsbD</fullName>
        <ecNumber evidence="10">1.8.1.8</ecNumber>
    </submittedName>
</protein>
<feature type="signal peptide" evidence="8">
    <location>
        <begin position="1"/>
        <end position="34"/>
    </location>
</feature>
<comment type="subcellular location">
    <subcellularLocation>
        <location evidence="1">Cell membrane</location>
        <topology evidence="1">Multi-pass membrane protein</topology>
    </subcellularLocation>
</comment>
<dbReference type="PROSITE" id="PS51352">
    <property type="entry name" value="THIOREDOXIN_2"/>
    <property type="match status" value="1"/>
</dbReference>
<evidence type="ECO:0000256" key="8">
    <source>
        <dbReference type="SAM" id="SignalP"/>
    </source>
</evidence>
<organism evidence="10 11">
    <name type="scientific">Kaistia terrae</name>
    <dbReference type="NCBI Taxonomy" id="537017"/>
    <lineage>
        <taxon>Bacteria</taxon>
        <taxon>Pseudomonadati</taxon>
        <taxon>Pseudomonadota</taxon>
        <taxon>Alphaproteobacteria</taxon>
        <taxon>Hyphomicrobiales</taxon>
        <taxon>Kaistiaceae</taxon>
        <taxon>Kaistia</taxon>
    </lineage>
</organism>
<evidence type="ECO:0000256" key="6">
    <source>
        <dbReference type="ARBA" id="ARBA00023136"/>
    </source>
</evidence>
<dbReference type="CDD" id="cd02953">
    <property type="entry name" value="DsbDgamma"/>
    <property type="match status" value="1"/>
</dbReference>
<gene>
    <name evidence="10" type="primary">dsbD</name>
    <name evidence="10" type="ORF">ACFPP9_02175</name>
</gene>
<feature type="transmembrane region" description="Helical" evidence="7">
    <location>
        <begin position="255"/>
        <end position="279"/>
    </location>
</feature>
<dbReference type="EMBL" id="JBHSML010000002">
    <property type="protein sequence ID" value="MFC5514562.1"/>
    <property type="molecule type" value="Genomic_DNA"/>
</dbReference>
<dbReference type="RefSeq" id="WP_266342594.1">
    <property type="nucleotide sequence ID" value="NZ_JAPKNH010000002.1"/>
</dbReference>
<keyword evidence="4" id="KW-0201">Cytochrome c-type biogenesis</keyword>
<keyword evidence="11" id="KW-1185">Reference proteome</keyword>
<evidence type="ECO:0000256" key="1">
    <source>
        <dbReference type="ARBA" id="ARBA00004651"/>
    </source>
</evidence>
<feature type="transmembrane region" description="Helical" evidence="7">
    <location>
        <begin position="212"/>
        <end position="243"/>
    </location>
</feature>
<feature type="transmembrane region" description="Helical" evidence="7">
    <location>
        <begin position="375"/>
        <end position="398"/>
    </location>
</feature>
<evidence type="ECO:0000256" key="2">
    <source>
        <dbReference type="ARBA" id="ARBA00022475"/>
    </source>
</evidence>
<keyword evidence="5 7" id="KW-1133">Transmembrane helix</keyword>
<feature type="transmembrane region" description="Helical" evidence="7">
    <location>
        <begin position="434"/>
        <end position="453"/>
    </location>
</feature>
<dbReference type="SUPFAM" id="SSF52833">
    <property type="entry name" value="Thioredoxin-like"/>
    <property type="match status" value="1"/>
</dbReference>
<dbReference type="PANTHER" id="PTHR32234">
    <property type="entry name" value="THIOL:DISULFIDE INTERCHANGE PROTEIN DSBD"/>
    <property type="match status" value="1"/>
</dbReference>
<feature type="transmembrane region" description="Helical" evidence="7">
    <location>
        <begin position="291"/>
        <end position="313"/>
    </location>
</feature>
<evidence type="ECO:0000259" key="9">
    <source>
        <dbReference type="PROSITE" id="PS51352"/>
    </source>
</evidence>
<feature type="transmembrane region" description="Helical" evidence="7">
    <location>
        <begin position="465"/>
        <end position="485"/>
    </location>
</feature>
<dbReference type="NCBIfam" id="NF001419">
    <property type="entry name" value="PRK00293.1"/>
    <property type="match status" value="1"/>
</dbReference>
<dbReference type="InterPro" id="IPR036249">
    <property type="entry name" value="Thioredoxin-like_sf"/>
</dbReference>
<evidence type="ECO:0000256" key="4">
    <source>
        <dbReference type="ARBA" id="ARBA00022748"/>
    </source>
</evidence>
<accession>A0ABW0PSP0</accession>
<feature type="transmembrane region" description="Helical" evidence="7">
    <location>
        <begin position="410"/>
        <end position="428"/>
    </location>
</feature>
<dbReference type="GO" id="GO:0047134">
    <property type="term" value="F:protein-disulfide reductase [NAD(P)H] activity"/>
    <property type="evidence" value="ECO:0007669"/>
    <property type="project" value="UniProtKB-EC"/>
</dbReference>
<dbReference type="Gene3D" id="3.40.30.10">
    <property type="entry name" value="Glutaredoxin"/>
    <property type="match status" value="1"/>
</dbReference>
<feature type="transmembrane region" description="Helical" evidence="7">
    <location>
        <begin position="334"/>
        <end position="363"/>
    </location>
</feature>
<dbReference type="InterPro" id="IPR036929">
    <property type="entry name" value="DsbDN_sf"/>
</dbReference>
<feature type="chain" id="PRO_5045810452" evidence="8">
    <location>
        <begin position="35"/>
        <end position="628"/>
    </location>
</feature>
<keyword evidence="3 7" id="KW-0812">Transmembrane</keyword>
<dbReference type="EC" id="1.8.1.8" evidence="10"/>
<keyword evidence="6 7" id="KW-0472">Membrane</keyword>